<name>A0A7C4D8B2_STAMA</name>
<dbReference type="EMBL" id="DTBJ01000018">
    <property type="protein sequence ID" value="HGM58456.1"/>
    <property type="molecule type" value="Genomic_DNA"/>
</dbReference>
<keyword evidence="2" id="KW-0175">Coiled coil</keyword>
<dbReference type="InterPro" id="IPR038078">
    <property type="entry name" value="PhoU-like_sf"/>
</dbReference>
<protein>
    <submittedName>
        <fullName evidence="3">DUF47 family protein</fullName>
    </submittedName>
</protein>
<dbReference type="SUPFAM" id="SSF109755">
    <property type="entry name" value="PhoU-like"/>
    <property type="match status" value="1"/>
</dbReference>
<comment type="caution">
    <text evidence="3">The sequence shown here is derived from an EMBL/GenBank/DDBJ whole genome shotgun (WGS) entry which is preliminary data.</text>
</comment>
<proteinExistence type="inferred from homology"/>
<dbReference type="Pfam" id="PF01865">
    <property type="entry name" value="PhoU_div"/>
    <property type="match status" value="1"/>
</dbReference>
<sequence>MLREILPEDLIKLLERYADYLNRIIENFSKGMRLINEIRIGEARGVFAKVIELQIEADNIRKQIVSILEEIRIDAAFKEDLFHLVKRIERTLDWIKEASRELTIIPYLEIPNNIRNGIEELINTIVKSAGKVVEAIKSTLNGEYDRVKILVEEIESLEEKADEIDLSNRSKLIKYHDQIKPCTLAILIHDLNRDLEEAADSCREVADYLRAIIVGWIRR</sequence>
<dbReference type="InterPro" id="IPR018445">
    <property type="entry name" value="Put_Phosphate_transp_reg"/>
</dbReference>
<accession>A0A7C4D8B2</accession>
<dbReference type="PANTHER" id="PTHR36536:SF3">
    <property type="entry name" value="UPF0111 PROTEIN HI_1603"/>
    <property type="match status" value="1"/>
</dbReference>
<reference evidence="3" key="1">
    <citation type="journal article" date="2020" name="mSystems">
        <title>Genome- and Community-Level Interaction Insights into Carbon Utilization and Element Cycling Functions of Hydrothermarchaeota in Hydrothermal Sediment.</title>
        <authorList>
            <person name="Zhou Z."/>
            <person name="Liu Y."/>
            <person name="Xu W."/>
            <person name="Pan J."/>
            <person name="Luo Z.H."/>
            <person name="Li M."/>
        </authorList>
    </citation>
    <scope>NUCLEOTIDE SEQUENCE [LARGE SCALE GENOMIC DNA]</scope>
    <source>
        <strain evidence="3">SpSt-642</strain>
    </source>
</reference>
<evidence type="ECO:0000256" key="2">
    <source>
        <dbReference type="SAM" id="Coils"/>
    </source>
</evidence>
<dbReference type="Gene3D" id="1.20.58.220">
    <property type="entry name" value="Phosphate transport system protein phou homolog 2, domain 2"/>
    <property type="match status" value="1"/>
</dbReference>
<evidence type="ECO:0000313" key="3">
    <source>
        <dbReference type="EMBL" id="HGM58456.1"/>
    </source>
</evidence>
<dbReference type="AlphaFoldDB" id="A0A7C4D8B2"/>
<dbReference type="InterPro" id="IPR002727">
    <property type="entry name" value="DUF47"/>
</dbReference>
<gene>
    <name evidence="3" type="ORF">ENU14_02570</name>
</gene>
<comment type="similarity">
    <text evidence="1">Belongs to the UPF0111 family.</text>
</comment>
<feature type="coiled-coil region" evidence="2">
    <location>
        <begin position="140"/>
        <end position="167"/>
    </location>
</feature>
<dbReference type="PANTHER" id="PTHR36536">
    <property type="entry name" value="UPF0111 PROTEIN HI_1603"/>
    <property type="match status" value="1"/>
</dbReference>
<organism evidence="3">
    <name type="scientific">Staphylothermus marinus</name>
    <dbReference type="NCBI Taxonomy" id="2280"/>
    <lineage>
        <taxon>Archaea</taxon>
        <taxon>Thermoproteota</taxon>
        <taxon>Thermoprotei</taxon>
        <taxon>Desulfurococcales</taxon>
        <taxon>Desulfurococcaceae</taxon>
        <taxon>Staphylothermus</taxon>
    </lineage>
</organism>
<evidence type="ECO:0000256" key="1">
    <source>
        <dbReference type="ARBA" id="ARBA00008591"/>
    </source>
</evidence>